<feature type="region of interest" description="Disordered" evidence="1">
    <location>
        <begin position="985"/>
        <end position="1225"/>
    </location>
</feature>
<sequence>MVVTSGLTYESEARTSAAGSGSGKHGGSDSSRRVVETDQISVYFFSKRKWCTLKPRYPADYVYDLYGARQRHVACFFETQPLSQRAPRPPVPCLLIHGGFRGNQVLNDAWVLSLTGEDPYRGALFASNTNRMGGNGGMCGMSPFLSSTSLQQQVMGRTLLSLRMHPSYYIRETHSPGILWALCSQQRWVFGAIGQLIENSLSPVVAASRNVHVRWEETPEKEPMLSLQDDGQGVDYPAMNKLLRLYGTFEPGDRMRKSYEYGCGFKMAFGRLSSSCAVMSRTQGTIGVGMLSMELMGHCDARELVAPMCMWRLPNKELINRDPNNASDHRHHQRLLMSYTPFTTPNLLAEQINLLGTAPGTRVVFWDMRDDLDFLVFDSVEGTLFLSGAPAAPPLPSPAADATGGRPRFVGDSKPNETVGGGHGESTDDTQEKREGKMPSSETSGVDGGQQASGKSESDGDNIGEGGKKGSFDNEGRGEHRQGMKDNEAEESSGRNSSYSSSGGGVQGMSNGSSSSTAQGSEEKEKMNSGLLLKKEEGGKTDLTRPQASREDEGTIGGGGPELLDLDDDGQPLKHANGVGGEQQPQGKAGANRSSSSSSGTRGQSCDEAGTNGVVLAGAEETKRDAPSSGPDDGGVGGSALSKKDKSNKLEGGLPPFFPLWTCARHAPDYCLPTYLFWFHLHSPAQIHVQGVPLLPKPASLRRKSLNIRETTTSTTEGGTRGESAVGGGVAKPLGPGLTKTQVASTDAKAGTESSLGLNGAGVNEVEASAGKGADKPDEGAVKGKEGDGGGITPAPEPPVVLGRSLYFFLKERLHCQAELQYLFTPADHATGCFALLGFLNDPRTSSNCSQTSNDYSQCVPRVCEAGVLLYFRQRLIRRIDAAFPDYPRALDAAKEPAEESLFGGKDGRGRAEMFKYCLTAVVNVPEWMVPSMTKQDFIHENNEPFLKFKSRLFKLLDEYLRRCRDPVALQTWLDTRAKKLATYQDELRRSRPKRRLGEDLTDEDQPRRSPTPPATHSSSGAPIWTGERGSGGAGASAAPATGTHEEPSEPPPKQRATETNVQQQQQWSAAATGDVGGKTAEAQGDAPADRQPDPEGSAAGGRSDGVVKESEMASDTEASRAPEAPTPDESTASAAVGAVAAEPSEVGGASRTATDAAASGENREPAVQEEVSVASPGENRDLNEGEKNMVKTSPSVTEKEGAKDVEMECGNIRGQEEGDPPSTS</sequence>
<feature type="compositionally biased region" description="Basic and acidic residues" evidence="1">
    <location>
        <begin position="521"/>
        <end position="553"/>
    </location>
</feature>
<evidence type="ECO:0000313" key="2">
    <source>
        <dbReference type="EMBL" id="PHJ17965.1"/>
    </source>
</evidence>
<dbReference type="PANTHER" id="PTHR23336:SF76">
    <property type="entry name" value="MORC S5 DOMAIN-CONTAINING PROTEIN"/>
    <property type="match status" value="1"/>
</dbReference>
<dbReference type="Pfam" id="PF13589">
    <property type="entry name" value="HATPase_c_3"/>
    <property type="match status" value="1"/>
</dbReference>
<feature type="compositionally biased region" description="Polar residues" evidence="1">
    <location>
        <begin position="440"/>
        <end position="455"/>
    </location>
</feature>
<protein>
    <submittedName>
        <fullName evidence="2">Corepressor complex crc230</fullName>
    </submittedName>
</protein>
<dbReference type="VEuPathDB" id="ToxoDB:CSUI_008211"/>
<feature type="region of interest" description="Disordered" evidence="1">
    <location>
        <begin position="388"/>
        <end position="649"/>
    </location>
</feature>
<dbReference type="InterPro" id="IPR045261">
    <property type="entry name" value="MORC_ATPase"/>
</dbReference>
<organism evidence="2 3">
    <name type="scientific">Cystoisospora suis</name>
    <dbReference type="NCBI Taxonomy" id="483139"/>
    <lineage>
        <taxon>Eukaryota</taxon>
        <taxon>Sar</taxon>
        <taxon>Alveolata</taxon>
        <taxon>Apicomplexa</taxon>
        <taxon>Conoidasida</taxon>
        <taxon>Coccidia</taxon>
        <taxon>Eucoccidiorida</taxon>
        <taxon>Eimeriorina</taxon>
        <taxon>Sarcocystidae</taxon>
        <taxon>Cystoisospora</taxon>
    </lineage>
</organism>
<feature type="region of interest" description="Disordered" evidence="1">
    <location>
        <begin position="709"/>
        <end position="797"/>
    </location>
</feature>
<feature type="compositionally biased region" description="Basic and acidic residues" evidence="1">
    <location>
        <begin position="773"/>
        <end position="788"/>
    </location>
</feature>
<dbReference type="OrthoDB" id="10251809at2759"/>
<name>A0A2C6KN79_9APIC</name>
<feature type="compositionally biased region" description="Basic and acidic residues" evidence="1">
    <location>
        <begin position="1198"/>
        <end position="1207"/>
    </location>
</feature>
<feature type="compositionally biased region" description="Basic and acidic residues" evidence="1">
    <location>
        <begin position="1179"/>
        <end position="1190"/>
    </location>
</feature>
<gene>
    <name evidence="2" type="ORF">CSUI_008211</name>
</gene>
<keyword evidence="3" id="KW-1185">Reference proteome</keyword>
<accession>A0A2C6KN79</accession>
<feature type="compositionally biased region" description="Basic and acidic residues" evidence="1">
    <location>
        <begin position="466"/>
        <end position="487"/>
    </location>
</feature>
<feature type="compositionally biased region" description="Low complexity" evidence="1">
    <location>
        <begin position="709"/>
        <end position="718"/>
    </location>
</feature>
<dbReference type="GO" id="GO:0005634">
    <property type="term" value="C:nucleus"/>
    <property type="evidence" value="ECO:0007669"/>
    <property type="project" value="TreeGrafter"/>
</dbReference>
<feature type="compositionally biased region" description="Low complexity" evidence="1">
    <location>
        <begin position="1130"/>
        <end position="1150"/>
    </location>
</feature>
<dbReference type="AlphaFoldDB" id="A0A2C6KN79"/>
<dbReference type="PANTHER" id="PTHR23336">
    <property type="entry name" value="ZINC FINGER CW-TYPE COILED-COIL DOMAIN PROTEIN 3"/>
    <property type="match status" value="1"/>
</dbReference>
<feature type="region of interest" description="Disordered" evidence="1">
    <location>
        <begin position="1"/>
        <end position="32"/>
    </location>
</feature>
<reference evidence="2 3" key="1">
    <citation type="journal article" date="2017" name="Int. J. Parasitol.">
        <title>The genome of the protozoan parasite Cystoisospora suis and a reverse vaccinology approach to identify vaccine candidates.</title>
        <authorList>
            <person name="Palmieri N."/>
            <person name="Shrestha A."/>
            <person name="Ruttkowski B."/>
            <person name="Beck T."/>
            <person name="Vogl C."/>
            <person name="Tomley F."/>
            <person name="Blake D.P."/>
            <person name="Joachim A."/>
        </authorList>
    </citation>
    <scope>NUCLEOTIDE SEQUENCE [LARGE SCALE GENOMIC DNA]</scope>
    <source>
        <strain evidence="2 3">Wien I</strain>
    </source>
</reference>
<feature type="compositionally biased region" description="Low complexity" evidence="1">
    <location>
        <begin position="508"/>
        <end position="520"/>
    </location>
</feature>
<evidence type="ECO:0000313" key="3">
    <source>
        <dbReference type="Proteomes" id="UP000221165"/>
    </source>
</evidence>
<proteinExistence type="predicted"/>
<dbReference type="RefSeq" id="XP_067919678.1">
    <property type="nucleotide sequence ID" value="XM_068068346.1"/>
</dbReference>
<dbReference type="Proteomes" id="UP000221165">
    <property type="component" value="Unassembled WGS sequence"/>
</dbReference>
<feature type="compositionally biased region" description="Gly residues" evidence="1">
    <location>
        <begin position="719"/>
        <end position="730"/>
    </location>
</feature>
<feature type="compositionally biased region" description="Polar residues" evidence="1">
    <location>
        <begin position="1058"/>
        <end position="1070"/>
    </location>
</feature>
<dbReference type="EMBL" id="MIGC01004532">
    <property type="protein sequence ID" value="PHJ17965.1"/>
    <property type="molecule type" value="Genomic_DNA"/>
</dbReference>
<evidence type="ECO:0000256" key="1">
    <source>
        <dbReference type="SAM" id="MobiDB-lite"/>
    </source>
</evidence>
<dbReference type="GO" id="GO:0016887">
    <property type="term" value="F:ATP hydrolysis activity"/>
    <property type="evidence" value="ECO:0007669"/>
    <property type="project" value="InterPro"/>
</dbReference>
<dbReference type="GeneID" id="94431557"/>
<comment type="caution">
    <text evidence="2">The sequence shown here is derived from an EMBL/GenBank/DDBJ whole genome shotgun (WGS) entry which is preliminary data.</text>
</comment>